<name>A0A4Q1CEB5_9BACT</name>
<dbReference type="EMBL" id="SDHW01000008">
    <property type="protein sequence ID" value="RXK57781.1"/>
    <property type="molecule type" value="Genomic_DNA"/>
</dbReference>
<feature type="signal peptide" evidence="1">
    <location>
        <begin position="1"/>
        <end position="20"/>
    </location>
</feature>
<comment type="caution">
    <text evidence="2">The sequence shown here is derived from an EMBL/GenBank/DDBJ whole genome shotgun (WGS) entry which is preliminary data.</text>
</comment>
<dbReference type="AlphaFoldDB" id="A0A4Q1CEB5"/>
<evidence type="ECO:0000313" key="3">
    <source>
        <dbReference type="Proteomes" id="UP000290204"/>
    </source>
</evidence>
<evidence type="ECO:0000256" key="1">
    <source>
        <dbReference type="SAM" id="SignalP"/>
    </source>
</evidence>
<evidence type="ECO:0000313" key="2">
    <source>
        <dbReference type="EMBL" id="RXK57781.1"/>
    </source>
</evidence>
<reference evidence="2 3" key="1">
    <citation type="submission" date="2019-01" db="EMBL/GenBank/DDBJ databases">
        <title>Lacibacter sp. strain TTM-7.</title>
        <authorList>
            <person name="Chen W.-M."/>
        </authorList>
    </citation>
    <scope>NUCLEOTIDE SEQUENCE [LARGE SCALE GENOMIC DNA]</scope>
    <source>
        <strain evidence="2 3">TTM-7</strain>
    </source>
</reference>
<dbReference type="InterPro" id="IPR011486">
    <property type="entry name" value="BBP2"/>
</dbReference>
<dbReference type="RefSeq" id="WP_129132705.1">
    <property type="nucleotide sequence ID" value="NZ_SDHW01000008.1"/>
</dbReference>
<protein>
    <submittedName>
        <fullName evidence="2">Porin</fullName>
    </submittedName>
</protein>
<dbReference type="Pfam" id="PF07642">
    <property type="entry name" value="BBP2"/>
    <property type="match status" value="1"/>
</dbReference>
<keyword evidence="1" id="KW-0732">Signal</keyword>
<dbReference type="OrthoDB" id="1114561at2"/>
<proteinExistence type="predicted"/>
<dbReference type="Proteomes" id="UP000290204">
    <property type="component" value="Unassembled WGS sequence"/>
</dbReference>
<organism evidence="2 3">
    <name type="scientific">Lacibacter luteus</name>
    <dbReference type="NCBI Taxonomy" id="2508719"/>
    <lineage>
        <taxon>Bacteria</taxon>
        <taxon>Pseudomonadati</taxon>
        <taxon>Bacteroidota</taxon>
        <taxon>Chitinophagia</taxon>
        <taxon>Chitinophagales</taxon>
        <taxon>Chitinophagaceae</taxon>
        <taxon>Lacibacter</taxon>
    </lineage>
</organism>
<accession>A0A4Q1CEB5</accession>
<gene>
    <name evidence="2" type="ORF">ESA94_19880</name>
</gene>
<feature type="chain" id="PRO_5021000944" evidence="1">
    <location>
        <begin position="21"/>
        <end position="368"/>
    </location>
</feature>
<sequence>MLRKFFATGSFLCVTLLSFAQQNSSLEKVTPPTDSTAAAADEPEKKPALTISGSADTYFKYDFAKQGSNNRTSFTNANNTFAIGMASVKFEHAGDKVSAVADLGFGPRAMEFAYNDAGIFAAVKQLYVSYAPVESLKFTAGTWATHVGYELVDPQLNRNYSMSYMFTNGPFTHTGVKADLTVGKSGFMVGIANPTDYRLLPAGQIEKKFFIAQYSLAATDGIKLYANFVAGKNPDTSLVNQIDFVGTFAVSSKFNIGVNATLNNTKAWDGSKNEDAKSWWGAAAYLNVDPTDVFGLTLRSELFDDKDGVKGFGTSIFANTLSANFRVGGFTFIPELRIESAGASIYSDKDGAGTKSAASFLLAAVYKF</sequence>
<keyword evidence="3" id="KW-1185">Reference proteome</keyword>